<reference evidence="1 2" key="4">
    <citation type="journal article" date="2011" name="BMC Genomics">
        <title>RNA-Seq improves annotation of protein-coding genes in the cucumber genome.</title>
        <authorList>
            <person name="Li Z."/>
            <person name="Zhang Z."/>
            <person name="Yan P."/>
            <person name="Huang S."/>
            <person name="Fei Z."/>
            <person name="Lin K."/>
        </authorList>
    </citation>
    <scope>NUCLEOTIDE SEQUENCE [LARGE SCALE GENOMIC DNA]</scope>
    <source>
        <strain evidence="2">cv. 9930</strain>
    </source>
</reference>
<gene>
    <name evidence="1" type="ORF">Csa_3G851730</name>
</gene>
<reference evidence="1 2" key="1">
    <citation type="journal article" date="2009" name="Nat. Genet.">
        <title>The genome of the cucumber, Cucumis sativus L.</title>
        <authorList>
            <person name="Huang S."/>
            <person name="Li R."/>
            <person name="Zhang Z."/>
            <person name="Li L."/>
            <person name="Gu X."/>
            <person name="Fan W."/>
            <person name="Lucas W.J."/>
            <person name="Wang X."/>
            <person name="Xie B."/>
            <person name="Ni P."/>
            <person name="Ren Y."/>
            <person name="Zhu H."/>
            <person name="Li J."/>
            <person name="Lin K."/>
            <person name="Jin W."/>
            <person name="Fei Z."/>
            <person name="Li G."/>
            <person name="Staub J."/>
            <person name="Kilian A."/>
            <person name="van der Vossen E.A."/>
            <person name="Wu Y."/>
            <person name="Guo J."/>
            <person name="He J."/>
            <person name="Jia Z."/>
            <person name="Ren Y."/>
            <person name="Tian G."/>
            <person name="Lu Y."/>
            <person name="Ruan J."/>
            <person name="Qian W."/>
            <person name="Wang M."/>
            <person name="Huang Q."/>
            <person name="Li B."/>
            <person name="Xuan Z."/>
            <person name="Cao J."/>
            <person name="Asan"/>
            <person name="Wu Z."/>
            <person name="Zhang J."/>
            <person name="Cai Q."/>
            <person name="Bai Y."/>
            <person name="Zhao B."/>
            <person name="Han Y."/>
            <person name="Li Y."/>
            <person name="Li X."/>
            <person name="Wang S."/>
            <person name="Shi Q."/>
            <person name="Liu S."/>
            <person name="Cho W.K."/>
            <person name="Kim J.Y."/>
            <person name="Xu Y."/>
            <person name="Heller-Uszynska K."/>
            <person name="Miao H."/>
            <person name="Cheng Z."/>
            <person name="Zhang S."/>
            <person name="Wu J."/>
            <person name="Yang Y."/>
            <person name="Kang H."/>
            <person name="Li M."/>
            <person name="Liang H."/>
            <person name="Ren X."/>
            <person name="Shi Z."/>
            <person name="Wen M."/>
            <person name="Jian M."/>
            <person name="Yang H."/>
            <person name="Zhang G."/>
            <person name="Yang Z."/>
            <person name="Chen R."/>
            <person name="Liu S."/>
            <person name="Li J."/>
            <person name="Ma L."/>
            <person name="Liu H."/>
            <person name="Zhou Y."/>
            <person name="Zhao J."/>
            <person name="Fang X."/>
            <person name="Li G."/>
            <person name="Fang L."/>
            <person name="Li Y."/>
            <person name="Liu D."/>
            <person name="Zheng H."/>
            <person name="Zhang Y."/>
            <person name="Qin N."/>
            <person name="Li Z."/>
            <person name="Yang G."/>
            <person name="Yang S."/>
            <person name="Bolund L."/>
            <person name="Kristiansen K."/>
            <person name="Zheng H."/>
            <person name="Li S."/>
            <person name="Zhang X."/>
            <person name="Yang H."/>
            <person name="Wang J."/>
            <person name="Sun R."/>
            <person name="Zhang B."/>
            <person name="Jiang S."/>
            <person name="Wang J."/>
            <person name="Du Y."/>
            <person name="Li S."/>
        </authorList>
    </citation>
    <scope>NUCLEOTIDE SEQUENCE [LARGE SCALE GENOMIC DNA]</scope>
    <source>
        <strain evidence="2">cv. 9930</strain>
    </source>
</reference>
<dbReference type="Proteomes" id="UP000029981">
    <property type="component" value="Chromosome 3"/>
</dbReference>
<dbReference type="Gramene" id="KGN59872">
    <property type="protein sequence ID" value="KGN59872"/>
    <property type="gene ID" value="Csa_3G851730"/>
</dbReference>
<proteinExistence type="predicted"/>
<dbReference type="AlphaFoldDB" id="A0A0A0LGD3"/>
<reference evidence="1 2" key="2">
    <citation type="journal article" date="2009" name="PLoS ONE">
        <title>An integrated genetic and cytogenetic map of the cucumber genome.</title>
        <authorList>
            <person name="Ren Y."/>
            <person name="Zhang Z."/>
            <person name="Liu J."/>
            <person name="Staub J.E."/>
            <person name="Han Y."/>
            <person name="Cheng Z."/>
            <person name="Li X."/>
            <person name="Lu J."/>
            <person name="Miao H."/>
            <person name="Kang H."/>
            <person name="Xie B."/>
            <person name="Gu X."/>
            <person name="Wang X."/>
            <person name="Du Y."/>
            <person name="Jin W."/>
            <person name="Huang S."/>
        </authorList>
    </citation>
    <scope>NUCLEOTIDE SEQUENCE [LARGE SCALE GENOMIC DNA]</scope>
    <source>
        <strain evidence="2">cv. 9930</strain>
    </source>
</reference>
<reference evidence="1 2" key="3">
    <citation type="journal article" date="2010" name="BMC Genomics">
        <title>Transcriptome sequencing and comparative analysis of cucumber flowers with different sex types.</title>
        <authorList>
            <person name="Guo S."/>
            <person name="Zheng Y."/>
            <person name="Joung J.G."/>
            <person name="Liu S."/>
            <person name="Zhang Z."/>
            <person name="Crasta O.R."/>
            <person name="Sobral B.W."/>
            <person name="Xu Y."/>
            <person name="Huang S."/>
            <person name="Fei Z."/>
        </authorList>
    </citation>
    <scope>NUCLEOTIDE SEQUENCE [LARGE SCALE GENOMIC DNA]</scope>
    <source>
        <strain evidence="2">cv. 9930</strain>
    </source>
</reference>
<dbReference type="EMBL" id="CM002924">
    <property type="protein sequence ID" value="KGN59872.1"/>
    <property type="molecule type" value="Genomic_DNA"/>
</dbReference>
<keyword evidence="2" id="KW-1185">Reference proteome</keyword>
<protein>
    <submittedName>
        <fullName evidence="1">Uncharacterized protein</fullName>
    </submittedName>
</protein>
<organism evidence="1 2">
    <name type="scientific">Cucumis sativus</name>
    <name type="common">Cucumber</name>
    <dbReference type="NCBI Taxonomy" id="3659"/>
    <lineage>
        <taxon>Eukaryota</taxon>
        <taxon>Viridiplantae</taxon>
        <taxon>Streptophyta</taxon>
        <taxon>Embryophyta</taxon>
        <taxon>Tracheophyta</taxon>
        <taxon>Spermatophyta</taxon>
        <taxon>Magnoliopsida</taxon>
        <taxon>eudicotyledons</taxon>
        <taxon>Gunneridae</taxon>
        <taxon>Pentapetalae</taxon>
        <taxon>rosids</taxon>
        <taxon>fabids</taxon>
        <taxon>Cucurbitales</taxon>
        <taxon>Cucurbitaceae</taxon>
        <taxon>Benincaseae</taxon>
        <taxon>Cucumis</taxon>
    </lineage>
</organism>
<accession>A0A0A0LGD3</accession>
<sequence>MAKELCCSTRFVEVHHPTEVIMLVLKCSSEKSIDEEFQASLVPKVDKELAKCLEQKGTLP</sequence>
<evidence type="ECO:0000313" key="1">
    <source>
        <dbReference type="EMBL" id="KGN59872.1"/>
    </source>
</evidence>
<evidence type="ECO:0000313" key="2">
    <source>
        <dbReference type="Proteomes" id="UP000029981"/>
    </source>
</evidence>
<name>A0A0A0LGD3_CUCSA</name>